<sequence length="159" mass="19391">MGVYKDVERGTWFVELRYKNAYGEPKKKKKRGFKKQSETKKWEARFLNSLYSDPEITFENLYNEYIKDNEKRCKKTTLYNKKSYFKSHILPYFGKMKIKDISALAIRKWQNELLKNNYSQTYCTNNYLHFLISHSNFIILNKIHVLYLEVWVEKNQKMK</sequence>
<dbReference type="GO" id="GO:0003677">
    <property type="term" value="F:DNA binding"/>
    <property type="evidence" value="ECO:0007669"/>
    <property type="project" value="UniProtKB-KW"/>
</dbReference>
<evidence type="ECO:0000256" key="1">
    <source>
        <dbReference type="ARBA" id="ARBA00023125"/>
    </source>
</evidence>
<gene>
    <name evidence="4" type="ORF">AB8B28_06890</name>
</gene>
<feature type="domain" description="Integrase SAM-like N-terminal" evidence="3">
    <location>
        <begin position="57"/>
        <end position="114"/>
    </location>
</feature>
<proteinExistence type="predicted"/>
<dbReference type="Pfam" id="PF14657">
    <property type="entry name" value="Arm-DNA-bind_4"/>
    <property type="match status" value="1"/>
</dbReference>
<dbReference type="InterPro" id="IPR011010">
    <property type="entry name" value="DNA_brk_join_enz"/>
</dbReference>
<name>A0AB39V170_9FUSO</name>
<dbReference type="AlphaFoldDB" id="A0AB39V170"/>
<dbReference type="RefSeq" id="WP_369714910.1">
    <property type="nucleotide sequence ID" value="NZ_CP165647.1"/>
</dbReference>
<evidence type="ECO:0000259" key="2">
    <source>
        <dbReference type="Pfam" id="PF14657"/>
    </source>
</evidence>
<dbReference type="Gene3D" id="1.10.150.130">
    <property type="match status" value="1"/>
</dbReference>
<accession>A0AB39V170</accession>
<dbReference type="GO" id="GO:0015074">
    <property type="term" value="P:DNA integration"/>
    <property type="evidence" value="ECO:0007669"/>
    <property type="project" value="InterPro"/>
</dbReference>
<dbReference type="InterPro" id="IPR028259">
    <property type="entry name" value="AP2-like_int_N"/>
</dbReference>
<dbReference type="EMBL" id="CP165647">
    <property type="protein sequence ID" value="XDU61387.1"/>
    <property type="molecule type" value="Genomic_DNA"/>
</dbReference>
<reference evidence="4" key="1">
    <citation type="submission" date="2024-07" db="EMBL/GenBank/DDBJ databases">
        <authorList>
            <person name="Li X.-J."/>
            <person name="Wang X."/>
        </authorList>
    </citation>
    <scope>NUCLEOTIDE SEQUENCE</scope>
    <source>
        <strain evidence="4">HSP-536</strain>
    </source>
</reference>
<organism evidence="4">
    <name type="scientific">Leptotrichia alba</name>
    <dbReference type="NCBI Taxonomy" id="3239304"/>
    <lineage>
        <taxon>Bacteria</taxon>
        <taxon>Fusobacteriati</taxon>
        <taxon>Fusobacteriota</taxon>
        <taxon>Fusobacteriia</taxon>
        <taxon>Fusobacteriales</taxon>
        <taxon>Leptotrichiaceae</taxon>
        <taxon>Leptotrichia</taxon>
    </lineage>
</organism>
<dbReference type="SUPFAM" id="SSF56349">
    <property type="entry name" value="DNA breaking-rejoining enzymes"/>
    <property type="match status" value="1"/>
</dbReference>
<keyword evidence="1" id="KW-0238">DNA-binding</keyword>
<dbReference type="InterPro" id="IPR010998">
    <property type="entry name" value="Integrase_recombinase_N"/>
</dbReference>
<evidence type="ECO:0000259" key="3">
    <source>
        <dbReference type="Pfam" id="PF14659"/>
    </source>
</evidence>
<dbReference type="Pfam" id="PF14659">
    <property type="entry name" value="Phage_int_SAM_3"/>
    <property type="match status" value="1"/>
</dbReference>
<dbReference type="InterPro" id="IPR004107">
    <property type="entry name" value="Integrase_SAM-like_N"/>
</dbReference>
<protein>
    <submittedName>
        <fullName evidence="4">N-terminal phage integrase SAM-like domain-containing protein</fullName>
    </submittedName>
</protein>
<evidence type="ECO:0000313" key="4">
    <source>
        <dbReference type="EMBL" id="XDU61387.1"/>
    </source>
</evidence>
<feature type="domain" description="AP2-like integrase N-terminal" evidence="2">
    <location>
        <begin position="12"/>
        <end position="49"/>
    </location>
</feature>
<dbReference type="KEGG" id="lala:AB8B28_06890"/>